<sequence length="240" mass="26015">MTAQPARMGWPGRMRRRHVVSLLMATVLMAGCAPDSDARDGEGHGGGHRPEARTPDFLEAYEAGFQRGIAEGKAGPDASPGAGQSADRDFAERWAALSGLVVPDVATYVQSGAADAWLDQRYRSLGFSRDLVSANALLFLANWEAYTGMEASPAQAEGVRRQIEGAAGGARSRESASELELRRRVYELMAATLAREHARVRAAGGARVDAFTQTVRQDFERISNNDLAKFTLTEKGFEER</sequence>
<evidence type="ECO:0000313" key="3">
    <source>
        <dbReference type="Proteomes" id="UP001256588"/>
    </source>
</evidence>
<dbReference type="PROSITE" id="PS51257">
    <property type="entry name" value="PROKAR_LIPOPROTEIN"/>
    <property type="match status" value="1"/>
</dbReference>
<feature type="region of interest" description="Disordered" evidence="1">
    <location>
        <begin position="34"/>
        <end position="54"/>
    </location>
</feature>
<proteinExistence type="predicted"/>
<accession>A0ABU1Y0Y7</accession>
<dbReference type="EMBL" id="JAVDWO010000018">
    <property type="protein sequence ID" value="MDR7194687.1"/>
    <property type="molecule type" value="Genomic_DNA"/>
</dbReference>
<comment type="caution">
    <text evidence="2">The sequence shown here is derived from an EMBL/GenBank/DDBJ whole genome shotgun (WGS) entry which is preliminary data.</text>
</comment>
<gene>
    <name evidence="2" type="ORF">J2W68_003435</name>
</gene>
<keyword evidence="3" id="KW-1185">Reference proteome</keyword>
<reference evidence="2 3" key="1">
    <citation type="submission" date="2023-07" db="EMBL/GenBank/DDBJ databases">
        <title>Sorghum-associated microbial communities from plants grown in Nebraska, USA.</title>
        <authorList>
            <person name="Schachtman D."/>
        </authorList>
    </citation>
    <scope>NUCLEOTIDE SEQUENCE [LARGE SCALE GENOMIC DNA]</scope>
    <source>
        <strain evidence="2 3">4099</strain>
    </source>
</reference>
<organism evidence="2 3">
    <name type="scientific">Luteimonas terrae</name>
    <dbReference type="NCBI Taxonomy" id="1530191"/>
    <lineage>
        <taxon>Bacteria</taxon>
        <taxon>Pseudomonadati</taxon>
        <taxon>Pseudomonadota</taxon>
        <taxon>Gammaproteobacteria</taxon>
        <taxon>Lysobacterales</taxon>
        <taxon>Lysobacteraceae</taxon>
        <taxon>Luteimonas</taxon>
    </lineage>
</organism>
<evidence type="ECO:0000313" key="2">
    <source>
        <dbReference type="EMBL" id="MDR7194687.1"/>
    </source>
</evidence>
<dbReference type="Proteomes" id="UP001256588">
    <property type="component" value="Unassembled WGS sequence"/>
</dbReference>
<evidence type="ECO:0000256" key="1">
    <source>
        <dbReference type="SAM" id="MobiDB-lite"/>
    </source>
</evidence>
<name>A0ABU1Y0Y7_9GAMM</name>
<dbReference type="RefSeq" id="WP_310238327.1">
    <property type="nucleotide sequence ID" value="NZ_JAVDWO010000018.1"/>
</dbReference>
<feature type="compositionally biased region" description="Basic and acidic residues" evidence="1">
    <location>
        <begin position="36"/>
        <end position="54"/>
    </location>
</feature>
<protein>
    <submittedName>
        <fullName evidence="2">Uncharacterized protein</fullName>
    </submittedName>
</protein>